<proteinExistence type="predicted"/>
<dbReference type="EMBL" id="KV426077">
    <property type="protein sequence ID" value="KZV89271.1"/>
    <property type="molecule type" value="Genomic_DNA"/>
</dbReference>
<dbReference type="AlphaFoldDB" id="A0A165FNC2"/>
<evidence type="ECO:0000313" key="2">
    <source>
        <dbReference type="Proteomes" id="UP000077266"/>
    </source>
</evidence>
<reference evidence="1 2" key="1">
    <citation type="journal article" date="2016" name="Mol. Biol. Evol.">
        <title>Comparative Genomics of Early-Diverging Mushroom-Forming Fungi Provides Insights into the Origins of Lignocellulose Decay Capabilities.</title>
        <authorList>
            <person name="Nagy L.G."/>
            <person name="Riley R."/>
            <person name="Tritt A."/>
            <person name="Adam C."/>
            <person name="Daum C."/>
            <person name="Floudas D."/>
            <person name="Sun H."/>
            <person name="Yadav J.S."/>
            <person name="Pangilinan J."/>
            <person name="Larsson K.H."/>
            <person name="Matsuura K."/>
            <person name="Barry K."/>
            <person name="Labutti K."/>
            <person name="Kuo R."/>
            <person name="Ohm R.A."/>
            <person name="Bhattacharya S.S."/>
            <person name="Shirouzu T."/>
            <person name="Yoshinaga Y."/>
            <person name="Martin F.M."/>
            <person name="Grigoriev I.V."/>
            <person name="Hibbett D.S."/>
        </authorList>
    </citation>
    <scope>NUCLEOTIDE SEQUENCE [LARGE SCALE GENOMIC DNA]</scope>
    <source>
        <strain evidence="1 2">HHB12029</strain>
    </source>
</reference>
<protein>
    <submittedName>
        <fullName evidence="1">Uncharacterized protein</fullName>
    </submittedName>
</protein>
<keyword evidence="2" id="KW-1185">Reference proteome</keyword>
<dbReference type="InParanoid" id="A0A165FNC2"/>
<evidence type="ECO:0000313" key="1">
    <source>
        <dbReference type="EMBL" id="KZV89271.1"/>
    </source>
</evidence>
<gene>
    <name evidence="1" type="ORF">EXIGLDRAFT_149185</name>
</gene>
<dbReference type="Proteomes" id="UP000077266">
    <property type="component" value="Unassembled WGS sequence"/>
</dbReference>
<sequence>MVIGCSAVGAPFRGRTLPDPCLFPRFPPVLACSHPHTHSLVDAHQTWTSSVSNMKLNLANAGKKTDGSQVCPIFVPARALVLFLFSCPRIIEHLYPTPFTFPRFPGLSNPRFASILACWFVFFFPPRTREAHHRAVYGQSAPISRATTAVDARGEIPFGPFSPPPLVLVCSRHFSHSTSGSSAWRAVL</sequence>
<name>A0A165FNC2_EXIGL</name>
<organism evidence="1 2">
    <name type="scientific">Exidia glandulosa HHB12029</name>
    <dbReference type="NCBI Taxonomy" id="1314781"/>
    <lineage>
        <taxon>Eukaryota</taxon>
        <taxon>Fungi</taxon>
        <taxon>Dikarya</taxon>
        <taxon>Basidiomycota</taxon>
        <taxon>Agaricomycotina</taxon>
        <taxon>Agaricomycetes</taxon>
        <taxon>Auriculariales</taxon>
        <taxon>Exidiaceae</taxon>
        <taxon>Exidia</taxon>
    </lineage>
</organism>
<accession>A0A165FNC2</accession>